<dbReference type="AlphaFoldDB" id="A0A395NIF4"/>
<dbReference type="Proteomes" id="UP000266272">
    <property type="component" value="Unassembled WGS sequence"/>
</dbReference>
<accession>A0A395NIF4</accession>
<evidence type="ECO:0000313" key="2">
    <source>
        <dbReference type="Proteomes" id="UP000266272"/>
    </source>
</evidence>
<comment type="caution">
    <text evidence="1">The sequence shown here is derived from an EMBL/GenBank/DDBJ whole genome shotgun (WGS) entry which is preliminary data.</text>
</comment>
<dbReference type="EMBL" id="PXOA01000414">
    <property type="protein sequence ID" value="RFU75779.1"/>
    <property type="molecule type" value="Genomic_DNA"/>
</dbReference>
<dbReference type="OrthoDB" id="4500473at2759"/>
<dbReference type="STRING" id="490622.A0A395NIF4"/>
<protein>
    <submittedName>
        <fullName evidence="1">Major facilitator superfamily mfs-1</fullName>
    </submittedName>
</protein>
<evidence type="ECO:0000313" key="1">
    <source>
        <dbReference type="EMBL" id="RFU75779.1"/>
    </source>
</evidence>
<reference evidence="1 2" key="1">
    <citation type="journal article" date="2018" name="PLoS Pathog.">
        <title>Evolution of structural diversity of trichothecenes, a family of toxins produced by plant pathogenic and entomopathogenic fungi.</title>
        <authorList>
            <person name="Proctor R.H."/>
            <person name="McCormick S.P."/>
            <person name="Kim H.S."/>
            <person name="Cardoza R.E."/>
            <person name="Stanley A.M."/>
            <person name="Lindo L."/>
            <person name="Kelly A."/>
            <person name="Brown D.W."/>
            <person name="Lee T."/>
            <person name="Vaughan M.M."/>
            <person name="Alexander N.J."/>
            <person name="Busman M."/>
            <person name="Gutierrez S."/>
        </authorList>
    </citation>
    <scope>NUCLEOTIDE SEQUENCE [LARGE SCALE GENOMIC DNA]</scope>
    <source>
        <strain evidence="1 2">IBT 40837</strain>
    </source>
</reference>
<organism evidence="1 2">
    <name type="scientific">Trichoderma arundinaceum</name>
    <dbReference type="NCBI Taxonomy" id="490622"/>
    <lineage>
        <taxon>Eukaryota</taxon>
        <taxon>Fungi</taxon>
        <taxon>Dikarya</taxon>
        <taxon>Ascomycota</taxon>
        <taxon>Pezizomycotina</taxon>
        <taxon>Sordariomycetes</taxon>
        <taxon>Hypocreomycetidae</taxon>
        <taxon>Hypocreales</taxon>
        <taxon>Hypocreaceae</taxon>
        <taxon>Trichoderma</taxon>
    </lineage>
</organism>
<name>A0A395NIF4_TRIAR</name>
<keyword evidence="2" id="KW-1185">Reference proteome</keyword>
<gene>
    <name evidence="1" type="ORF">TARUN_6538</name>
</gene>
<proteinExistence type="predicted"/>
<sequence>MASQQVSKYHIAPNFYIPPVEAGGNLQLGSLIASVAEADGPVNTDCHLHIPQTSLFCSHQKGFNMTRSCMKKGEYGLWVKLLGADGVGGELSWAPERSDEDVYHFRGIDTIYFKPSQAYMEESMNKDAVKEHLVGSGDDHVYMVTGLKTARGPSVKMSKSHKNTFVGELGVHEPGGLPIEFGPRFNASKEVRQEQGFEDSTDFIIGIRINKLMYKKHWLTRAPQGLHTKEYNKGATMVGDEAMTRGAEEVVDLGDDTENLVGAETEEIDGKSVTTAWVLD</sequence>